<proteinExistence type="predicted"/>
<organism evidence="4 5">
    <name type="scientific">Candidatus Phycosocius bacilliformis</name>
    <dbReference type="NCBI Taxonomy" id="1445552"/>
    <lineage>
        <taxon>Bacteria</taxon>
        <taxon>Pseudomonadati</taxon>
        <taxon>Pseudomonadota</taxon>
        <taxon>Alphaproteobacteria</taxon>
        <taxon>Caulobacterales</taxon>
        <taxon>Caulobacterales incertae sedis</taxon>
        <taxon>Candidatus Phycosocius</taxon>
    </lineage>
</organism>
<dbReference type="SUPFAM" id="SSF55729">
    <property type="entry name" value="Acyl-CoA N-acyltransferases (Nat)"/>
    <property type="match status" value="1"/>
</dbReference>
<dbReference type="CDD" id="cd04301">
    <property type="entry name" value="NAT_SF"/>
    <property type="match status" value="1"/>
</dbReference>
<evidence type="ECO:0000259" key="3">
    <source>
        <dbReference type="PROSITE" id="PS51186"/>
    </source>
</evidence>
<dbReference type="EMBL" id="BFBR01000001">
    <property type="protein sequence ID" value="GBF56503.1"/>
    <property type="molecule type" value="Genomic_DNA"/>
</dbReference>
<reference evidence="4 5" key="1">
    <citation type="journal article" date="2018" name="Genome Announc.">
        <title>Draft Genome Sequence of "Candidatus Phycosocius bacilliformis," an Alphaproteobacterial Ectosymbiont of the Hydrocarbon-Producing Green Alga Botryococcus braunii.</title>
        <authorList>
            <person name="Tanabe Y."/>
            <person name="Yamaguchi H."/>
            <person name="Watanabe M.M."/>
        </authorList>
    </citation>
    <scope>NUCLEOTIDE SEQUENCE [LARGE SCALE GENOMIC DNA]</scope>
    <source>
        <strain evidence="4 5">BOTRYCO-2</strain>
    </source>
</reference>
<dbReference type="InterPro" id="IPR016181">
    <property type="entry name" value="Acyl_CoA_acyltransferase"/>
</dbReference>
<dbReference type="RefSeq" id="WP_108983386.1">
    <property type="nucleotide sequence ID" value="NZ_BFBR01000001.1"/>
</dbReference>
<evidence type="ECO:0000313" key="5">
    <source>
        <dbReference type="Proteomes" id="UP000245086"/>
    </source>
</evidence>
<dbReference type="OrthoDB" id="118465at2"/>
<dbReference type="InterPro" id="IPR050832">
    <property type="entry name" value="Bact_Acetyltransf"/>
</dbReference>
<evidence type="ECO:0000313" key="4">
    <source>
        <dbReference type="EMBL" id="GBF56503.1"/>
    </source>
</evidence>
<gene>
    <name evidence="4" type="ORF">PbB2_00159</name>
</gene>
<dbReference type="PANTHER" id="PTHR43877:SF1">
    <property type="entry name" value="ACETYLTRANSFERASE"/>
    <property type="match status" value="1"/>
</dbReference>
<name>A0A2P2E610_9PROT</name>
<dbReference type="Proteomes" id="UP000245086">
    <property type="component" value="Unassembled WGS sequence"/>
</dbReference>
<dbReference type="AlphaFoldDB" id="A0A2P2E610"/>
<dbReference type="InterPro" id="IPR000182">
    <property type="entry name" value="GNAT_dom"/>
</dbReference>
<comment type="caution">
    <text evidence="4">The sequence shown here is derived from an EMBL/GenBank/DDBJ whole genome shotgun (WGS) entry which is preliminary data.</text>
</comment>
<keyword evidence="2" id="KW-0012">Acyltransferase</keyword>
<evidence type="ECO:0000256" key="2">
    <source>
        <dbReference type="ARBA" id="ARBA00023315"/>
    </source>
</evidence>
<dbReference type="Gene3D" id="3.40.630.30">
    <property type="match status" value="1"/>
</dbReference>
<protein>
    <recommendedName>
        <fullName evidence="3">N-acetyltransferase domain-containing protein</fullName>
    </recommendedName>
</protein>
<evidence type="ECO:0000256" key="1">
    <source>
        <dbReference type="ARBA" id="ARBA00022679"/>
    </source>
</evidence>
<accession>A0A2P2E610</accession>
<dbReference type="GO" id="GO:0016747">
    <property type="term" value="F:acyltransferase activity, transferring groups other than amino-acyl groups"/>
    <property type="evidence" value="ECO:0007669"/>
    <property type="project" value="InterPro"/>
</dbReference>
<keyword evidence="5" id="KW-1185">Reference proteome</keyword>
<dbReference type="PROSITE" id="PS51186">
    <property type="entry name" value="GNAT"/>
    <property type="match status" value="1"/>
</dbReference>
<keyword evidence="1" id="KW-0808">Transferase</keyword>
<sequence length="176" mass="19137">MVLTLRLARPADMPEMKALMALAISQLMNDFLTPEQVEGSHETMGIDTQLIEDGTYFVVEEAGKIVGCGGWSRRGTLYGGDHSAGRDNRLLDPATEPARIRAMYTHPDHVRRGIGQMIIDAGEAAARAEGFKSAQMGATLAGEPLYRRCGYELIEVIEKHAKNGAVIPLKIMGKAL</sequence>
<dbReference type="PANTHER" id="PTHR43877">
    <property type="entry name" value="AMINOALKYLPHOSPHONATE N-ACETYLTRANSFERASE-RELATED-RELATED"/>
    <property type="match status" value="1"/>
</dbReference>
<feature type="domain" description="N-acetyltransferase" evidence="3">
    <location>
        <begin position="3"/>
        <end position="173"/>
    </location>
</feature>
<dbReference type="Pfam" id="PF13508">
    <property type="entry name" value="Acetyltransf_7"/>
    <property type="match status" value="1"/>
</dbReference>